<evidence type="ECO:0000313" key="6">
    <source>
        <dbReference type="EMBL" id="MDR7332585.1"/>
    </source>
</evidence>
<evidence type="ECO:0000256" key="3">
    <source>
        <dbReference type="ARBA" id="ARBA00023125"/>
    </source>
</evidence>
<organism evidence="6 7">
    <name type="scientific">Roseateles asaccharophilus</name>
    <dbReference type="NCBI Taxonomy" id="582607"/>
    <lineage>
        <taxon>Bacteria</taxon>
        <taxon>Pseudomonadati</taxon>
        <taxon>Pseudomonadota</taxon>
        <taxon>Betaproteobacteria</taxon>
        <taxon>Burkholderiales</taxon>
        <taxon>Sphaerotilaceae</taxon>
        <taxon>Roseateles</taxon>
    </lineage>
</organism>
<dbReference type="PANTHER" id="PTHR30537">
    <property type="entry name" value="HTH-TYPE TRANSCRIPTIONAL REGULATOR"/>
    <property type="match status" value="1"/>
</dbReference>
<dbReference type="InterPro" id="IPR058163">
    <property type="entry name" value="LysR-type_TF_proteobact-type"/>
</dbReference>
<evidence type="ECO:0000256" key="4">
    <source>
        <dbReference type="ARBA" id="ARBA00023163"/>
    </source>
</evidence>
<evidence type="ECO:0000313" key="7">
    <source>
        <dbReference type="Proteomes" id="UP001180825"/>
    </source>
</evidence>
<reference evidence="6 7" key="1">
    <citation type="submission" date="2023-07" db="EMBL/GenBank/DDBJ databases">
        <title>Sorghum-associated microbial communities from plants grown in Nebraska, USA.</title>
        <authorList>
            <person name="Schachtman D."/>
        </authorList>
    </citation>
    <scope>NUCLEOTIDE SEQUENCE [LARGE SCALE GENOMIC DNA]</scope>
    <source>
        <strain evidence="6 7">BE316</strain>
    </source>
</reference>
<comment type="caution">
    <text evidence="6">The sequence shown here is derived from an EMBL/GenBank/DDBJ whole genome shotgun (WGS) entry which is preliminary data.</text>
</comment>
<keyword evidence="4" id="KW-0804">Transcription</keyword>
<dbReference type="PROSITE" id="PS50931">
    <property type="entry name" value="HTH_LYSR"/>
    <property type="match status" value="1"/>
</dbReference>
<proteinExistence type="inferred from homology"/>
<dbReference type="Pfam" id="PF03466">
    <property type="entry name" value="LysR_substrate"/>
    <property type="match status" value="1"/>
</dbReference>
<sequence>MLNLQDLQLFVHVVDAGSFTAAARLLGAPKSTLSKRVAALEAQLGVQLLRRTTRQLHPTDTGAEVLAHARGVLAHAEAAEAAARQALAEPSGAVRLTAAVPVAQQLLAPHLPALALALPRVRLELHVSDRFVDVLQEGFDIALRSHVAPLPDSALVQRRLTVEPFWLVASPGWIAARGLPADPAALADCDGLPSSRPLQPWQLTHADGRSAEAMPRVRFVADEGAVLLHAAEAGLGIARLTADTCAPALAAGRLQRVLPDWTAGHITTTLLMPPARSRLPAVRAVVDALSQRLRESPTGPQP</sequence>
<dbReference type="Gene3D" id="3.40.190.290">
    <property type="match status" value="1"/>
</dbReference>
<keyword evidence="3 6" id="KW-0238">DNA-binding</keyword>
<evidence type="ECO:0000256" key="1">
    <source>
        <dbReference type="ARBA" id="ARBA00009437"/>
    </source>
</evidence>
<comment type="similarity">
    <text evidence="1">Belongs to the LysR transcriptional regulatory family.</text>
</comment>
<dbReference type="PANTHER" id="PTHR30537:SF31">
    <property type="entry name" value="TRANSCRIPTIONAL REGULATOR, LYSR FAMILY"/>
    <property type="match status" value="1"/>
</dbReference>
<dbReference type="Pfam" id="PF00126">
    <property type="entry name" value="HTH_1"/>
    <property type="match status" value="1"/>
</dbReference>
<dbReference type="InterPro" id="IPR036390">
    <property type="entry name" value="WH_DNA-bd_sf"/>
</dbReference>
<dbReference type="InterPro" id="IPR005119">
    <property type="entry name" value="LysR_subst-bd"/>
</dbReference>
<feature type="domain" description="HTH lysR-type" evidence="5">
    <location>
        <begin position="2"/>
        <end position="59"/>
    </location>
</feature>
<gene>
    <name evidence="6" type="ORF">J2X21_001718</name>
</gene>
<keyword evidence="7" id="KW-1185">Reference proteome</keyword>
<dbReference type="Proteomes" id="UP001180825">
    <property type="component" value="Unassembled WGS sequence"/>
</dbReference>
<protein>
    <submittedName>
        <fullName evidence="6">DNA-binding transcriptional LysR family regulator</fullName>
    </submittedName>
</protein>
<accession>A0ABU2A6E9</accession>
<dbReference type="SUPFAM" id="SSF46785">
    <property type="entry name" value="Winged helix' DNA-binding domain"/>
    <property type="match status" value="1"/>
</dbReference>
<dbReference type="SUPFAM" id="SSF53850">
    <property type="entry name" value="Periplasmic binding protein-like II"/>
    <property type="match status" value="1"/>
</dbReference>
<dbReference type="InterPro" id="IPR036388">
    <property type="entry name" value="WH-like_DNA-bd_sf"/>
</dbReference>
<evidence type="ECO:0000256" key="2">
    <source>
        <dbReference type="ARBA" id="ARBA00023015"/>
    </source>
</evidence>
<dbReference type="EMBL" id="JAVDXV010000003">
    <property type="protein sequence ID" value="MDR7332585.1"/>
    <property type="molecule type" value="Genomic_DNA"/>
</dbReference>
<evidence type="ECO:0000259" key="5">
    <source>
        <dbReference type="PROSITE" id="PS50931"/>
    </source>
</evidence>
<dbReference type="InterPro" id="IPR000847">
    <property type="entry name" value="LysR_HTH_N"/>
</dbReference>
<keyword evidence="2" id="KW-0805">Transcription regulation</keyword>
<dbReference type="CDD" id="cd08422">
    <property type="entry name" value="PBP2_CrgA_like"/>
    <property type="match status" value="1"/>
</dbReference>
<dbReference type="RefSeq" id="WP_310327307.1">
    <property type="nucleotide sequence ID" value="NZ_JAVDXV010000003.1"/>
</dbReference>
<dbReference type="Gene3D" id="1.10.10.10">
    <property type="entry name" value="Winged helix-like DNA-binding domain superfamily/Winged helix DNA-binding domain"/>
    <property type="match status" value="1"/>
</dbReference>
<name>A0ABU2A6E9_9BURK</name>
<dbReference type="GO" id="GO:0003677">
    <property type="term" value="F:DNA binding"/>
    <property type="evidence" value="ECO:0007669"/>
    <property type="project" value="UniProtKB-KW"/>
</dbReference>